<evidence type="ECO:0008006" key="5">
    <source>
        <dbReference type="Google" id="ProtNLM"/>
    </source>
</evidence>
<sequence>MRKVLILGLLACSFPAQAQMGPPAPSDILEDQPDVPAAREIDLARDNIHEGRKDGSLSKSQARNLKKHAARIDAVAERYARDGLSQSEQRDLSFQSRALESLTNAERFQKEPKQP</sequence>
<feature type="chain" id="PRO_5032785638" description="DUF4148 domain-containing protein" evidence="2">
    <location>
        <begin position="19"/>
        <end position="115"/>
    </location>
</feature>
<dbReference type="AlphaFoldDB" id="A0A845AAR0"/>
<keyword evidence="2" id="KW-0732">Signal</keyword>
<reference evidence="3 4" key="1">
    <citation type="submission" date="2019-12" db="EMBL/GenBank/DDBJ databases">
        <title>Genomic-based taxomic classification of the family Erythrobacteraceae.</title>
        <authorList>
            <person name="Xu L."/>
        </authorList>
    </citation>
    <scope>NUCLEOTIDE SEQUENCE [LARGE SCALE GENOMIC DNA]</scope>
    <source>
        <strain evidence="3 4">DSM 18604</strain>
    </source>
</reference>
<dbReference type="Proteomes" id="UP000460561">
    <property type="component" value="Unassembled WGS sequence"/>
</dbReference>
<feature type="compositionally biased region" description="Polar residues" evidence="1">
    <location>
        <begin position="84"/>
        <end position="106"/>
    </location>
</feature>
<evidence type="ECO:0000313" key="3">
    <source>
        <dbReference type="EMBL" id="MXP26774.1"/>
    </source>
</evidence>
<evidence type="ECO:0000256" key="2">
    <source>
        <dbReference type="SAM" id="SignalP"/>
    </source>
</evidence>
<comment type="caution">
    <text evidence="3">The sequence shown here is derived from an EMBL/GenBank/DDBJ whole genome shotgun (WGS) entry which is preliminary data.</text>
</comment>
<organism evidence="3 4">
    <name type="scientific">Altericroceibacterium indicum</name>
    <dbReference type="NCBI Taxonomy" id="374177"/>
    <lineage>
        <taxon>Bacteria</taxon>
        <taxon>Pseudomonadati</taxon>
        <taxon>Pseudomonadota</taxon>
        <taxon>Alphaproteobacteria</taxon>
        <taxon>Sphingomonadales</taxon>
        <taxon>Erythrobacteraceae</taxon>
        <taxon>Altericroceibacterium</taxon>
    </lineage>
</organism>
<feature type="region of interest" description="Disordered" evidence="1">
    <location>
        <begin position="81"/>
        <end position="115"/>
    </location>
</feature>
<feature type="region of interest" description="Disordered" evidence="1">
    <location>
        <begin position="47"/>
        <end position="67"/>
    </location>
</feature>
<gene>
    <name evidence="3" type="ORF">GRI39_12080</name>
</gene>
<dbReference type="EMBL" id="WTYQ01000004">
    <property type="protein sequence ID" value="MXP26774.1"/>
    <property type="molecule type" value="Genomic_DNA"/>
</dbReference>
<feature type="signal peptide" evidence="2">
    <location>
        <begin position="1"/>
        <end position="18"/>
    </location>
</feature>
<keyword evidence="4" id="KW-1185">Reference proteome</keyword>
<evidence type="ECO:0000256" key="1">
    <source>
        <dbReference type="SAM" id="MobiDB-lite"/>
    </source>
</evidence>
<feature type="compositionally biased region" description="Basic and acidic residues" evidence="1">
    <location>
        <begin position="47"/>
        <end position="56"/>
    </location>
</feature>
<name>A0A845AAR0_9SPHN</name>
<dbReference type="OrthoDB" id="7433558at2"/>
<protein>
    <recommendedName>
        <fullName evidence="5">DUF4148 domain-containing protein</fullName>
    </recommendedName>
</protein>
<proteinExistence type="predicted"/>
<accession>A0A845AAR0</accession>
<evidence type="ECO:0000313" key="4">
    <source>
        <dbReference type="Proteomes" id="UP000460561"/>
    </source>
</evidence>
<dbReference type="RefSeq" id="WP_160739967.1">
    <property type="nucleotide sequence ID" value="NZ_WTYQ01000004.1"/>
</dbReference>